<gene>
    <name evidence="1" type="ORF">RIF29_18304</name>
</gene>
<protein>
    <submittedName>
        <fullName evidence="1">Uncharacterized protein</fullName>
    </submittedName>
</protein>
<organism evidence="1 2">
    <name type="scientific">Crotalaria pallida</name>
    <name type="common">Smooth rattlebox</name>
    <name type="synonym">Crotalaria striata</name>
    <dbReference type="NCBI Taxonomy" id="3830"/>
    <lineage>
        <taxon>Eukaryota</taxon>
        <taxon>Viridiplantae</taxon>
        <taxon>Streptophyta</taxon>
        <taxon>Embryophyta</taxon>
        <taxon>Tracheophyta</taxon>
        <taxon>Spermatophyta</taxon>
        <taxon>Magnoliopsida</taxon>
        <taxon>eudicotyledons</taxon>
        <taxon>Gunneridae</taxon>
        <taxon>Pentapetalae</taxon>
        <taxon>rosids</taxon>
        <taxon>fabids</taxon>
        <taxon>Fabales</taxon>
        <taxon>Fabaceae</taxon>
        <taxon>Papilionoideae</taxon>
        <taxon>50 kb inversion clade</taxon>
        <taxon>genistoids sensu lato</taxon>
        <taxon>core genistoids</taxon>
        <taxon>Crotalarieae</taxon>
        <taxon>Crotalaria</taxon>
    </lineage>
</organism>
<reference evidence="1 2" key="1">
    <citation type="submission" date="2024-01" db="EMBL/GenBank/DDBJ databases">
        <title>The genomes of 5 underutilized Papilionoideae crops provide insights into root nodulation and disease resistanc.</title>
        <authorList>
            <person name="Yuan L."/>
        </authorList>
    </citation>
    <scope>NUCLEOTIDE SEQUENCE [LARGE SCALE GENOMIC DNA]</scope>
    <source>
        <strain evidence="1">ZHUSHIDOU_FW_LH</strain>
        <tissue evidence="1">Leaf</tissue>
    </source>
</reference>
<comment type="caution">
    <text evidence="1">The sequence shown here is derived from an EMBL/GenBank/DDBJ whole genome shotgun (WGS) entry which is preliminary data.</text>
</comment>
<evidence type="ECO:0000313" key="2">
    <source>
        <dbReference type="Proteomes" id="UP001372338"/>
    </source>
</evidence>
<proteinExistence type="predicted"/>
<dbReference type="Proteomes" id="UP001372338">
    <property type="component" value="Unassembled WGS sequence"/>
</dbReference>
<keyword evidence="2" id="KW-1185">Reference proteome</keyword>
<name>A0AAN9FQL1_CROPI</name>
<evidence type="ECO:0000313" key="1">
    <source>
        <dbReference type="EMBL" id="KAK7277153.1"/>
    </source>
</evidence>
<dbReference type="EMBL" id="JAYWIO010000003">
    <property type="protein sequence ID" value="KAK7277153.1"/>
    <property type="molecule type" value="Genomic_DNA"/>
</dbReference>
<accession>A0AAN9FQL1</accession>
<dbReference type="AlphaFoldDB" id="A0AAN9FQL1"/>
<sequence>MGKGIVFLYNRISCIIVSEDGKFQYMNKLYSLCYLCFLHLAYNFHTLSFDSKSLSSNANGNEGALLLSSTGGVIAETLNGKS</sequence>